<feature type="transmembrane region" description="Helical" evidence="6">
    <location>
        <begin position="147"/>
        <end position="170"/>
    </location>
</feature>
<keyword evidence="8" id="KW-1185">Reference proteome</keyword>
<feature type="transmembrane region" description="Helical" evidence="6">
    <location>
        <begin position="211"/>
        <end position="232"/>
    </location>
</feature>
<keyword evidence="2" id="KW-1003">Cell membrane</keyword>
<evidence type="ECO:0000256" key="6">
    <source>
        <dbReference type="SAM" id="Phobius"/>
    </source>
</evidence>
<protein>
    <submittedName>
        <fullName evidence="7">YihY/virulence factor BrkB family protein</fullName>
    </submittedName>
</protein>
<dbReference type="GO" id="GO:0005886">
    <property type="term" value="C:plasma membrane"/>
    <property type="evidence" value="ECO:0007669"/>
    <property type="project" value="UniProtKB-SubCell"/>
</dbReference>
<keyword evidence="5 6" id="KW-0472">Membrane</keyword>
<dbReference type="PIRSF" id="PIRSF035875">
    <property type="entry name" value="RNase_BN"/>
    <property type="match status" value="1"/>
</dbReference>
<feature type="transmembrane region" description="Helical" evidence="6">
    <location>
        <begin position="252"/>
        <end position="273"/>
    </location>
</feature>
<dbReference type="Proteomes" id="UP000482487">
    <property type="component" value="Unassembled WGS sequence"/>
</dbReference>
<dbReference type="OrthoDB" id="5450237at2"/>
<comment type="subcellular location">
    <subcellularLocation>
        <location evidence="1">Cell membrane</location>
        <topology evidence="1">Multi-pass membrane protein</topology>
    </subcellularLocation>
</comment>
<evidence type="ECO:0000313" key="7">
    <source>
        <dbReference type="EMBL" id="MYL82051.1"/>
    </source>
</evidence>
<dbReference type="EMBL" id="WVUD01000002">
    <property type="protein sequence ID" value="MYL82051.1"/>
    <property type="molecule type" value="Genomic_DNA"/>
</dbReference>
<dbReference type="InterPro" id="IPR017039">
    <property type="entry name" value="Virul_fac_BrkB"/>
</dbReference>
<feature type="transmembrane region" description="Helical" evidence="6">
    <location>
        <begin position="107"/>
        <end position="126"/>
    </location>
</feature>
<evidence type="ECO:0000256" key="4">
    <source>
        <dbReference type="ARBA" id="ARBA00022989"/>
    </source>
</evidence>
<evidence type="ECO:0000256" key="2">
    <source>
        <dbReference type="ARBA" id="ARBA00022475"/>
    </source>
</evidence>
<dbReference type="RefSeq" id="WP_160958458.1">
    <property type="nucleotide sequence ID" value="NZ_WVUD01000002.1"/>
</dbReference>
<keyword evidence="3 6" id="KW-0812">Transmembrane</keyword>
<name>A0A7C9N014_9BACT</name>
<dbReference type="Pfam" id="PF03631">
    <property type="entry name" value="Virul_fac_BrkB"/>
    <property type="match status" value="1"/>
</dbReference>
<evidence type="ECO:0000256" key="1">
    <source>
        <dbReference type="ARBA" id="ARBA00004651"/>
    </source>
</evidence>
<accession>A0A7C9N014</accession>
<evidence type="ECO:0000256" key="3">
    <source>
        <dbReference type="ARBA" id="ARBA00022692"/>
    </source>
</evidence>
<sequence length="307" mass="33633">MRRLIFRRRLVTAWLRQLVRLGGETIIAFLRAGGPTQAAALAFYALLSSVPLLFAMLALCGAVSGESWTGQMALRRQLAVIAPYIDEVLVSRARRLLWASPGFSLESALFVLWSSWLFLGALRQALARPWRESPPPPAGSLAGRFLGALWGAAAGVLFVGAVTAAMYLAYLPRLEPRGSFWREWSAVWGVACLTGIFAAAYGLFLPGRRPLRAIAGVSATLAVAGWGVSLLFARVVAGLPRYELVYGSLSGAVLFLLWLDYNAWLVLLGAWFLRLWQRDHAPSALRRRLSPAGWIDRWRAGRAAGRG</sequence>
<feature type="transmembrane region" description="Helical" evidence="6">
    <location>
        <begin position="41"/>
        <end position="64"/>
    </location>
</feature>
<dbReference type="AlphaFoldDB" id="A0A7C9N014"/>
<feature type="transmembrane region" description="Helical" evidence="6">
    <location>
        <begin position="185"/>
        <end position="204"/>
    </location>
</feature>
<dbReference type="PANTHER" id="PTHR30213:SF0">
    <property type="entry name" value="UPF0761 MEMBRANE PROTEIN YIHY"/>
    <property type="match status" value="1"/>
</dbReference>
<dbReference type="PANTHER" id="PTHR30213">
    <property type="entry name" value="INNER MEMBRANE PROTEIN YHJD"/>
    <property type="match status" value="1"/>
</dbReference>
<gene>
    <name evidence="7" type="ORF">GTA51_02715</name>
</gene>
<evidence type="ECO:0000313" key="8">
    <source>
        <dbReference type="Proteomes" id="UP000482487"/>
    </source>
</evidence>
<proteinExistence type="predicted"/>
<comment type="caution">
    <text evidence="7">The sequence shown here is derived from an EMBL/GenBank/DDBJ whole genome shotgun (WGS) entry which is preliminary data.</text>
</comment>
<reference evidence="7 8" key="1">
    <citation type="submission" date="2020-01" db="EMBL/GenBank/DDBJ databases">
        <title>Genome sequence of Desulfovibrio aerotolerans DSM 16695(T).</title>
        <authorList>
            <person name="Karnachuk O."/>
            <person name="Avakyan M."/>
            <person name="Mardanov A."/>
            <person name="Kadnikov V."/>
            <person name="Ravin N."/>
        </authorList>
    </citation>
    <scope>NUCLEOTIDE SEQUENCE [LARGE SCALE GENOMIC DNA]</scope>
    <source>
        <strain evidence="7 8">DSM 16695</strain>
    </source>
</reference>
<keyword evidence="4 6" id="KW-1133">Transmembrane helix</keyword>
<organism evidence="7 8">
    <name type="scientific">Solidesulfovibrio aerotolerans</name>
    <dbReference type="NCBI Taxonomy" id="295255"/>
    <lineage>
        <taxon>Bacteria</taxon>
        <taxon>Pseudomonadati</taxon>
        <taxon>Thermodesulfobacteriota</taxon>
        <taxon>Desulfovibrionia</taxon>
        <taxon>Desulfovibrionales</taxon>
        <taxon>Desulfovibrionaceae</taxon>
        <taxon>Solidesulfovibrio</taxon>
    </lineage>
</organism>
<evidence type="ECO:0000256" key="5">
    <source>
        <dbReference type="ARBA" id="ARBA00023136"/>
    </source>
</evidence>